<organism evidence="6">
    <name type="scientific">Rhodopseudomonas palustris (strain BisA53)</name>
    <dbReference type="NCBI Taxonomy" id="316055"/>
    <lineage>
        <taxon>Bacteria</taxon>
        <taxon>Pseudomonadati</taxon>
        <taxon>Pseudomonadota</taxon>
        <taxon>Alphaproteobacteria</taxon>
        <taxon>Hyphomicrobiales</taxon>
        <taxon>Nitrobacteraceae</taxon>
        <taxon>Rhodopseudomonas</taxon>
    </lineage>
</organism>
<dbReference type="KEGG" id="rpe:RPE_2167"/>
<evidence type="ECO:0000259" key="5">
    <source>
        <dbReference type="PROSITE" id="PS51194"/>
    </source>
</evidence>
<dbReference type="Pfam" id="PF00271">
    <property type="entry name" value="Helicase_C"/>
    <property type="match status" value="1"/>
</dbReference>
<feature type="region of interest" description="Disordered" evidence="3">
    <location>
        <begin position="1384"/>
        <end position="1410"/>
    </location>
</feature>
<sequence>MLTEIEHMREALASYIEATYHLSNAKVVNLRRRLLMEGGIAQTPYIESTPAYVGERRFATLALSPGIRDLLTELASKEAGHLLFDPPYEHQAKALEATMGDQAADTGIVVTTGTGSGKTEAFLLPILARLADEAIYRSDHFAKRAVRALLLYPMNALVNDQLGRLRTLFGSTAVRNAFTTAANRPAKFGRYTGRTLYPGVRDGKRDQTRLKTLEYYLKIEDGARTGNKKDQDLVRTLQEKGRWPAKPDSLVGAFDGLREWYGKPGQHWEDTNGDPLRAIERNRDSELLTRHEIQGACPDLLVTNYSMLEYMLLRPIEREIFAATRAYFKEHQDEKFFLILDESHLYRGANGTEVAYLIRRLLDRIGLPSSRVVFIATSASFSNADSAREFVSGLSGLDPAAITTLTGEKRAFEPAGQGSADVAEALAAVPLAELQSSALRDRSRVLVPLAKVSKATGAPVLLRRVDSGPKGVFATVHGLNVAGARIEEELLLPTGGTAKTKQAFLVVDSVLCPEGSVRVARRYDLGSANAEGFASTADDLPAALAELLADLPVIGRLRNITSGAQSESDKIEVAGAAQALTDLPEILFPRAGAEVGASAVDALLELASLAKATPDGPPLLPARVHMLFRGLPGLWACANPNCSAIGEAERGGPTGKLYAEPRQNCPCGSQVYELHSCRSCGLSVVRASVGAPAGVEHLWQDNGRAYGGDTGLIEPIHICFEDPMPQTAGTVRAAYLDLATGRIDGAGSFTREVWLPPQLGSKLFDACPRCGAASGPTSSNGISDLQTKGDQPFQELISIQVLEQAPRPQIKTPLQGRKALVFSDGRQTASRLAGTLKTFSFRDSLRPLLLSGIKALRQPVFKPSLDDAPLAIALGAARHQVRLRPAGDDDGHMDRAGQHVLALVGNPDVENDDYRTLSNRTSERTPVSVFKSIYAVLQDDHTGLFPLALAMLRPKLTKTEANKLAEILKLPPIDGLSQDQVRSAFIDLWLWQAMRKHAIKLQHTPENVVGAGGSSGIREWNGRFSKNVAAILEARGLKQWLKNDFVKVCEPAMRGVFAPGATGTYYLQAAKLSLDVDEKAEWIRCERCTSVSPRNPLLGDSCGYCTGKAKQIDPSNDAVFRSRKAFYRRLWERLSDKDDAYAPHQLIAEEHSAALNDSGLANAMSRNEAYELRFQDIPIDQDGQPGSPIDILSCTTTMEVGIDIGGLTAVALRNVPPGRASYQQRAGRAGRRGAGLSTVVMFCGADSHDQSFFRDPAPIVAGPAPDPILNLDNPVIARRQAFAYLIGCFQQDRIETVGSSSDVFSSLGSVADFMNGAADVFSLAGLKQWIANERASLREHLARLFTFACPELDADLLLNEFPQELEEHLAAAEAEEDVATVVKASSEDNDADDEVIEDSGDGGDQSAGDSGKLLDRLFDEGLLPKYAFPTDVATFSVFEEGTDPWNPKRRYSPQQSLNAALSQYAPGHEVWVDGQRYLSLGLYSEREEERLDAYRKKRLYFQCRICNYADLRDYDQGYPEQTRDCPACSGRATLGPARRWVRPPGFAHPPGIPADPPDFDAGTRLRPTKATLDSLSFDASSRVGGENWPLGTGWEGWSESKTLVVTNRGSLSATEPGFNYCTQCGRIEPAEFDPAMRQLGGGQPHNRPRPKRAKEPDQCTGMVSRIVLGNEFKTDVSVFRLALPIDWQLGPDRPATTIAARSAAEALRRAACILEDLEPNDIDGDFRFAPGDGTRQFIDLYLYDQAAGGAGFVKAAARDPHRLVDTALKLLDECTCDDSCYQCLRSYKNRFDHSLFDRRIGADLLRAGFKGKPLTIEGDREDYALDRLYRDLVESGAAMTRIDGGMIDADGTFICLSHPFRENEPCSARANALANGKDTIAVDILLVLRALPIASNIALSVPNVSPNAGLRLDPNGVPELTAAMVIASDLAPSGNVARYAVAGATPGDVLFRLTANTLSGKSGDGANGPVSKGTMCLFRPFTGEPSKKEVYLIRRTDGGAFGATGSEWTVGIPQPGINGGMRVRYRAASQHMECVSELIVPANVVEPIAIFVKTVA</sequence>
<dbReference type="SMART" id="SM00487">
    <property type="entry name" value="DEXDc"/>
    <property type="match status" value="1"/>
</dbReference>
<keyword evidence="6" id="KW-0378">Hydrolase</keyword>
<accession>Q07PM3</accession>
<dbReference type="PANTHER" id="PTHR47957">
    <property type="entry name" value="ATP-DEPENDENT HELICASE HRQ1"/>
    <property type="match status" value="1"/>
</dbReference>
<dbReference type="Gene3D" id="3.40.50.300">
    <property type="entry name" value="P-loop containing nucleotide triphosphate hydrolases"/>
    <property type="match status" value="3"/>
</dbReference>
<dbReference type="Pfam" id="PF00270">
    <property type="entry name" value="DEAD"/>
    <property type="match status" value="1"/>
</dbReference>
<keyword evidence="2" id="KW-0067">ATP-binding</keyword>
<feature type="domain" description="Helicase ATP-binding" evidence="4">
    <location>
        <begin position="99"/>
        <end position="385"/>
    </location>
</feature>
<dbReference type="EMBL" id="CP000463">
    <property type="protein sequence ID" value="ABJ06111.1"/>
    <property type="molecule type" value="Genomic_DNA"/>
</dbReference>
<reference evidence="6" key="1">
    <citation type="submission" date="2006-09" db="EMBL/GenBank/DDBJ databases">
        <title>Complete sequence of Rhodopseudomonas palustris BisA53.</title>
        <authorList>
            <consortium name="US DOE Joint Genome Institute"/>
            <person name="Copeland A."/>
            <person name="Lucas S."/>
            <person name="Lapidus A."/>
            <person name="Barry K."/>
            <person name="Detter J.C."/>
            <person name="Glavina del Rio T."/>
            <person name="Hammon N."/>
            <person name="Israni S."/>
            <person name="Dalin E."/>
            <person name="Tice H."/>
            <person name="Pitluck S."/>
            <person name="Chain P."/>
            <person name="Malfatti S."/>
            <person name="Shin M."/>
            <person name="Vergez L."/>
            <person name="Schmutz J."/>
            <person name="Larimer F."/>
            <person name="Land M."/>
            <person name="Hauser L."/>
            <person name="Pelletier D.A."/>
            <person name="Kyrpides N."/>
            <person name="Kim E."/>
            <person name="Harwood C.S."/>
            <person name="Oda Y."/>
            <person name="Richardson P."/>
        </authorList>
    </citation>
    <scope>NUCLEOTIDE SEQUENCE [LARGE SCALE GENOMIC DNA]</scope>
    <source>
        <strain evidence="6">BisA53</strain>
    </source>
</reference>
<dbReference type="OrthoDB" id="9815222at2"/>
<evidence type="ECO:0000313" key="6">
    <source>
        <dbReference type="EMBL" id="ABJ06111.1"/>
    </source>
</evidence>
<proteinExistence type="predicted"/>
<dbReference type="Pfam" id="PF09369">
    <property type="entry name" value="MZB"/>
    <property type="match status" value="1"/>
</dbReference>
<dbReference type="GO" id="GO:0036297">
    <property type="term" value="P:interstrand cross-link repair"/>
    <property type="evidence" value="ECO:0007669"/>
    <property type="project" value="TreeGrafter"/>
</dbReference>
<protein>
    <submittedName>
        <fullName evidence="6">DEAD/DEAH box helicase domain protein</fullName>
    </submittedName>
</protein>
<evidence type="ECO:0000256" key="2">
    <source>
        <dbReference type="ARBA" id="ARBA00022840"/>
    </source>
</evidence>
<name>Q07PM3_RHOP5</name>
<keyword evidence="1" id="KW-0547">Nucleotide-binding</keyword>
<dbReference type="eggNOG" id="COG1201">
    <property type="taxonomic scope" value="Bacteria"/>
</dbReference>
<dbReference type="InterPro" id="IPR027417">
    <property type="entry name" value="P-loop_NTPase"/>
</dbReference>
<dbReference type="InterPro" id="IPR011545">
    <property type="entry name" value="DEAD/DEAH_box_helicase_dom"/>
</dbReference>
<dbReference type="GO" id="GO:0043138">
    <property type="term" value="F:3'-5' DNA helicase activity"/>
    <property type="evidence" value="ECO:0007669"/>
    <property type="project" value="TreeGrafter"/>
</dbReference>
<dbReference type="PROSITE" id="PS51194">
    <property type="entry name" value="HELICASE_CTER"/>
    <property type="match status" value="1"/>
</dbReference>
<dbReference type="SMART" id="SM00490">
    <property type="entry name" value="HELICc"/>
    <property type="match status" value="1"/>
</dbReference>
<dbReference type="InterPro" id="IPR018973">
    <property type="entry name" value="MZB"/>
</dbReference>
<keyword evidence="6" id="KW-0347">Helicase</keyword>
<dbReference type="HOGENOM" id="CLU_001338_2_1_5"/>
<dbReference type="InterPro" id="IPR001650">
    <property type="entry name" value="Helicase_C-like"/>
</dbReference>
<gene>
    <name evidence="6" type="ordered locus">RPE_2167</name>
</gene>
<feature type="compositionally biased region" description="Acidic residues" evidence="3">
    <location>
        <begin position="1387"/>
        <end position="1401"/>
    </location>
</feature>
<dbReference type="PANTHER" id="PTHR47957:SF3">
    <property type="entry name" value="ATP-DEPENDENT HELICASE HRQ1"/>
    <property type="match status" value="1"/>
</dbReference>
<dbReference type="SUPFAM" id="SSF52540">
    <property type="entry name" value="P-loop containing nucleoside triphosphate hydrolases"/>
    <property type="match status" value="2"/>
</dbReference>
<dbReference type="PROSITE" id="PS51192">
    <property type="entry name" value="HELICASE_ATP_BIND_1"/>
    <property type="match status" value="1"/>
</dbReference>
<evidence type="ECO:0000259" key="4">
    <source>
        <dbReference type="PROSITE" id="PS51192"/>
    </source>
</evidence>
<feature type="region of interest" description="Disordered" evidence="3">
    <location>
        <begin position="1638"/>
        <end position="1657"/>
    </location>
</feature>
<dbReference type="eggNOG" id="COG1205">
    <property type="taxonomic scope" value="Bacteria"/>
</dbReference>
<evidence type="ECO:0000256" key="3">
    <source>
        <dbReference type="SAM" id="MobiDB-lite"/>
    </source>
</evidence>
<dbReference type="GO" id="GO:0003676">
    <property type="term" value="F:nucleic acid binding"/>
    <property type="evidence" value="ECO:0007669"/>
    <property type="project" value="InterPro"/>
</dbReference>
<dbReference type="GO" id="GO:0006289">
    <property type="term" value="P:nucleotide-excision repair"/>
    <property type="evidence" value="ECO:0007669"/>
    <property type="project" value="TreeGrafter"/>
</dbReference>
<dbReference type="InterPro" id="IPR014001">
    <property type="entry name" value="Helicase_ATP-bd"/>
</dbReference>
<evidence type="ECO:0000256" key="1">
    <source>
        <dbReference type="ARBA" id="ARBA00022741"/>
    </source>
</evidence>
<dbReference type="STRING" id="316055.RPE_2167"/>
<feature type="domain" description="Helicase C-terminal" evidence="5">
    <location>
        <begin position="1122"/>
        <end position="1275"/>
    </location>
</feature>
<dbReference type="GO" id="GO:0005524">
    <property type="term" value="F:ATP binding"/>
    <property type="evidence" value="ECO:0007669"/>
    <property type="project" value="UniProtKB-KW"/>
</dbReference>